<gene>
    <name evidence="5" type="primary">Hgd</name>
    <name evidence="5" type="ORF">LMG28140_00722</name>
</gene>
<evidence type="ECO:0000256" key="2">
    <source>
        <dbReference type="ARBA" id="ARBA00023027"/>
    </source>
</evidence>
<dbReference type="SUPFAM" id="SSF51735">
    <property type="entry name" value="NAD(P)-binding Rossmann-fold domains"/>
    <property type="match status" value="1"/>
</dbReference>
<dbReference type="Gene3D" id="3.40.50.720">
    <property type="entry name" value="NAD(P)-binding Rossmann-like Domain"/>
    <property type="match status" value="1"/>
</dbReference>
<name>A0ABM8NBX9_9BURK</name>
<evidence type="ECO:0000313" key="6">
    <source>
        <dbReference type="Proteomes" id="UP000598032"/>
    </source>
</evidence>
<feature type="domain" description="6-phosphogluconate dehydrogenase NADP-binding" evidence="3">
    <location>
        <begin position="2"/>
        <end position="160"/>
    </location>
</feature>
<dbReference type="PANTHER" id="PTHR43060:SF15">
    <property type="entry name" value="3-HYDROXYISOBUTYRATE DEHYDROGENASE-LIKE 1, MITOCHONDRIAL-RELATED"/>
    <property type="match status" value="1"/>
</dbReference>
<dbReference type="RefSeq" id="WP_201640945.1">
    <property type="nucleotide sequence ID" value="NZ_CAJHCP010000002.1"/>
</dbReference>
<evidence type="ECO:0000313" key="5">
    <source>
        <dbReference type="EMBL" id="CAD6516149.1"/>
    </source>
</evidence>
<feature type="domain" description="3-hydroxyisobutyrate dehydrogenase-like NAD-binding" evidence="4">
    <location>
        <begin position="164"/>
        <end position="282"/>
    </location>
</feature>
<dbReference type="InterPro" id="IPR029154">
    <property type="entry name" value="HIBADH-like_NADP-bd"/>
</dbReference>
<dbReference type="GO" id="GO:0043718">
    <property type="term" value="F:2-hydroxymethylglutarate dehydrogenase activity"/>
    <property type="evidence" value="ECO:0007669"/>
    <property type="project" value="UniProtKB-EC"/>
</dbReference>
<evidence type="ECO:0000259" key="3">
    <source>
        <dbReference type="Pfam" id="PF03446"/>
    </source>
</evidence>
<dbReference type="InterPro" id="IPR036291">
    <property type="entry name" value="NAD(P)-bd_dom_sf"/>
</dbReference>
<organism evidence="5 6">
    <name type="scientific">Paraburkholderia metrosideri</name>
    <dbReference type="NCBI Taxonomy" id="580937"/>
    <lineage>
        <taxon>Bacteria</taxon>
        <taxon>Pseudomonadati</taxon>
        <taxon>Pseudomonadota</taxon>
        <taxon>Betaproteobacteria</taxon>
        <taxon>Burkholderiales</taxon>
        <taxon>Burkholderiaceae</taxon>
        <taxon>Paraburkholderia</taxon>
    </lineage>
</organism>
<dbReference type="Gene3D" id="1.10.1040.10">
    <property type="entry name" value="N-(1-d-carboxylethyl)-l-norvaline Dehydrogenase, domain 2"/>
    <property type="match status" value="1"/>
</dbReference>
<dbReference type="EMBL" id="CAJHCP010000002">
    <property type="protein sequence ID" value="CAD6516149.1"/>
    <property type="molecule type" value="Genomic_DNA"/>
</dbReference>
<dbReference type="InterPro" id="IPR008927">
    <property type="entry name" value="6-PGluconate_DH-like_C_sf"/>
</dbReference>
<dbReference type="Pfam" id="PF14833">
    <property type="entry name" value="NAD_binding_11"/>
    <property type="match status" value="1"/>
</dbReference>
<evidence type="ECO:0000256" key="1">
    <source>
        <dbReference type="ARBA" id="ARBA00023002"/>
    </source>
</evidence>
<dbReference type="Proteomes" id="UP000598032">
    <property type="component" value="Unassembled WGS sequence"/>
</dbReference>
<dbReference type="InterPro" id="IPR013328">
    <property type="entry name" value="6PGD_dom2"/>
</dbReference>
<protein>
    <submittedName>
        <fullName evidence="5">2-(Hydroxymethyl)glutarate dehydrogenase</fullName>
        <ecNumber evidence="5">1.1.1.291</ecNumber>
    </submittedName>
</protein>
<comment type="caution">
    <text evidence="5">The sequence shown here is derived from an EMBL/GenBank/DDBJ whole genome shotgun (WGS) entry which is preliminary data.</text>
</comment>
<proteinExistence type="predicted"/>
<dbReference type="InterPro" id="IPR006115">
    <property type="entry name" value="6PGDH_NADP-bd"/>
</dbReference>
<dbReference type="PIRSF" id="PIRSF000103">
    <property type="entry name" value="HIBADH"/>
    <property type="match status" value="1"/>
</dbReference>
<keyword evidence="2" id="KW-0520">NAD</keyword>
<dbReference type="SUPFAM" id="SSF48179">
    <property type="entry name" value="6-phosphogluconate dehydrogenase C-terminal domain-like"/>
    <property type="match status" value="1"/>
</dbReference>
<keyword evidence="6" id="KW-1185">Reference proteome</keyword>
<dbReference type="InterPro" id="IPR015815">
    <property type="entry name" value="HIBADH-related"/>
</dbReference>
<dbReference type="Pfam" id="PF03446">
    <property type="entry name" value="NAD_binding_2"/>
    <property type="match status" value="1"/>
</dbReference>
<evidence type="ECO:0000259" key="4">
    <source>
        <dbReference type="Pfam" id="PF14833"/>
    </source>
</evidence>
<dbReference type="PANTHER" id="PTHR43060">
    <property type="entry name" value="3-HYDROXYISOBUTYRATE DEHYDROGENASE-LIKE 1, MITOCHONDRIAL-RELATED"/>
    <property type="match status" value="1"/>
</dbReference>
<reference evidence="5 6" key="1">
    <citation type="submission" date="2020-10" db="EMBL/GenBank/DDBJ databases">
        <authorList>
            <person name="Peeters C."/>
        </authorList>
    </citation>
    <scope>NUCLEOTIDE SEQUENCE [LARGE SCALE GENOMIC DNA]</scope>
    <source>
        <strain evidence="5 6">LMG 28140</strain>
    </source>
</reference>
<sequence>MRIGYIGLGAMGGALARHLIGKFPLSVFDLNQKAVDSFVELGATAAATPAELARNSDVVLLCLPRSSDVQAVLFGPNGAAAGLSAGKIVVDQTSGVPAETRGFAQQLEEMGVSLFDAPVSGAMATAIAGTISIIASGPEAAFQKALPVLQSISPNVFHCGERVGNGQTMKTVNNMMNVSCRLATLEVVAMGRKLGLPLERMTDAINATTARNYTSQGMLPAIAEGRQSTKFWLALQVKDIHQAIALAADQKVPMPIGAAARSILQIGLNSLGKDAQLEQMIGIIESMADTKFVGGATTAESLEAK</sequence>
<accession>A0ABM8NBX9</accession>
<dbReference type="EC" id="1.1.1.291" evidence="5"/>
<keyword evidence="1 5" id="KW-0560">Oxidoreductase</keyword>